<dbReference type="VEuPathDB" id="FungiDB:MELLADRAFT_108855"/>
<gene>
    <name evidence="3" type="ORF">MELLADRAFT_108855</name>
</gene>
<dbReference type="HOGENOM" id="CLU_1062016_0_0_1"/>
<reference evidence="4" key="1">
    <citation type="journal article" date="2011" name="Proc. Natl. Acad. Sci. U.S.A.">
        <title>Obligate biotrophy features unraveled by the genomic analysis of rust fungi.</title>
        <authorList>
            <person name="Duplessis S."/>
            <person name="Cuomo C.A."/>
            <person name="Lin Y.-C."/>
            <person name="Aerts A."/>
            <person name="Tisserant E."/>
            <person name="Veneault-Fourrey C."/>
            <person name="Joly D.L."/>
            <person name="Hacquard S."/>
            <person name="Amselem J."/>
            <person name="Cantarel B.L."/>
            <person name="Chiu R."/>
            <person name="Coutinho P.M."/>
            <person name="Feau N."/>
            <person name="Field M."/>
            <person name="Frey P."/>
            <person name="Gelhaye E."/>
            <person name="Goldberg J."/>
            <person name="Grabherr M.G."/>
            <person name="Kodira C.D."/>
            <person name="Kohler A."/>
            <person name="Kuees U."/>
            <person name="Lindquist E.A."/>
            <person name="Lucas S.M."/>
            <person name="Mago R."/>
            <person name="Mauceli E."/>
            <person name="Morin E."/>
            <person name="Murat C."/>
            <person name="Pangilinan J.L."/>
            <person name="Park R."/>
            <person name="Pearson M."/>
            <person name="Quesneville H."/>
            <person name="Rouhier N."/>
            <person name="Sakthikumar S."/>
            <person name="Salamov A.A."/>
            <person name="Schmutz J."/>
            <person name="Selles B."/>
            <person name="Shapiro H."/>
            <person name="Tanguay P."/>
            <person name="Tuskan G.A."/>
            <person name="Henrissat B."/>
            <person name="Van de Peer Y."/>
            <person name="Rouze P."/>
            <person name="Ellis J.G."/>
            <person name="Dodds P.N."/>
            <person name="Schein J.E."/>
            <person name="Zhong S."/>
            <person name="Hamelin R.C."/>
            <person name="Grigoriev I.V."/>
            <person name="Szabo L.J."/>
            <person name="Martin F."/>
        </authorList>
    </citation>
    <scope>NUCLEOTIDE SEQUENCE [LARGE SCALE GENOMIC DNA]</scope>
    <source>
        <strain evidence="4">98AG31 / pathotype 3-4-7</strain>
    </source>
</reference>
<feature type="region of interest" description="Disordered" evidence="1">
    <location>
        <begin position="183"/>
        <end position="262"/>
    </location>
</feature>
<feature type="chain" id="PRO_5003315572" evidence="2">
    <location>
        <begin position="20"/>
        <end position="262"/>
    </location>
</feature>
<protein>
    <submittedName>
        <fullName evidence="3">Secreted protein</fullName>
    </submittedName>
</protein>
<proteinExistence type="predicted"/>
<name>F4RUH7_MELLP</name>
<dbReference type="RefSeq" id="XP_007412731.1">
    <property type="nucleotide sequence ID" value="XM_007412669.1"/>
</dbReference>
<dbReference type="AlphaFoldDB" id="F4RUH7"/>
<accession>F4RUH7</accession>
<evidence type="ECO:0000313" key="4">
    <source>
        <dbReference type="Proteomes" id="UP000001072"/>
    </source>
</evidence>
<dbReference type="Proteomes" id="UP000001072">
    <property type="component" value="Unassembled WGS sequence"/>
</dbReference>
<dbReference type="KEGG" id="mlr:MELLADRAFT_108855"/>
<dbReference type="InParanoid" id="F4RUH7"/>
<organism evidence="4">
    <name type="scientific">Melampsora larici-populina (strain 98AG31 / pathotype 3-4-7)</name>
    <name type="common">Poplar leaf rust fungus</name>
    <dbReference type="NCBI Taxonomy" id="747676"/>
    <lineage>
        <taxon>Eukaryota</taxon>
        <taxon>Fungi</taxon>
        <taxon>Dikarya</taxon>
        <taxon>Basidiomycota</taxon>
        <taxon>Pucciniomycotina</taxon>
        <taxon>Pucciniomycetes</taxon>
        <taxon>Pucciniales</taxon>
        <taxon>Melampsoraceae</taxon>
        <taxon>Melampsora</taxon>
    </lineage>
</organism>
<feature type="signal peptide" evidence="2">
    <location>
        <begin position="1"/>
        <end position="19"/>
    </location>
</feature>
<evidence type="ECO:0000256" key="2">
    <source>
        <dbReference type="SAM" id="SignalP"/>
    </source>
</evidence>
<keyword evidence="4" id="KW-1185">Reference proteome</keyword>
<sequence length="262" mass="28800">MRSSFFQLLIVLLTSTVFGSPFNHLHLRSSTANRGILSSCDVSGGKTGQDSFYPGGDHGPKTKFDSEGKFEVWSRVKDIQSESQIRMCQIDDTGTGDIIFMANTNFEGNGKIEEIEDGEKVQPMISIQVPSNTKCSGGDDGESCVLKCKIENSSSSMVDKCVSFGHPEEIDINTIGQTVFGMSSHQQDVEERNPDNELPSSYHLETASGNRHTKRSIIEARADDSDLSPQIQWEESRLPANLPKQVDPKDLSPVKEGEAKKP</sequence>
<keyword evidence="2" id="KW-0732">Signal</keyword>
<dbReference type="EMBL" id="GL883121">
    <property type="protein sequence ID" value="EGG03938.1"/>
    <property type="molecule type" value="Genomic_DNA"/>
</dbReference>
<feature type="compositionally biased region" description="Basic and acidic residues" evidence="1">
    <location>
        <begin position="246"/>
        <end position="262"/>
    </location>
</feature>
<evidence type="ECO:0000313" key="3">
    <source>
        <dbReference type="EMBL" id="EGG03938.1"/>
    </source>
</evidence>
<dbReference type="GeneID" id="18923583"/>
<evidence type="ECO:0000256" key="1">
    <source>
        <dbReference type="SAM" id="MobiDB-lite"/>
    </source>
</evidence>
<dbReference type="OrthoDB" id="10331727at2759"/>